<dbReference type="EMBL" id="LWDF02001529">
    <property type="protein sequence ID" value="KAE8238419.1"/>
    <property type="molecule type" value="Genomic_DNA"/>
</dbReference>
<organism evidence="1 2">
    <name type="scientific">Tilletia indica</name>
    <dbReference type="NCBI Taxonomy" id="43049"/>
    <lineage>
        <taxon>Eukaryota</taxon>
        <taxon>Fungi</taxon>
        <taxon>Dikarya</taxon>
        <taxon>Basidiomycota</taxon>
        <taxon>Ustilaginomycotina</taxon>
        <taxon>Exobasidiomycetes</taxon>
        <taxon>Tilletiales</taxon>
        <taxon>Tilletiaceae</taxon>
        <taxon>Tilletia</taxon>
    </lineage>
</organism>
<comment type="caution">
    <text evidence="1">The sequence shown here is derived from an EMBL/GenBank/DDBJ whole genome shotgun (WGS) entry which is preliminary data.</text>
</comment>
<evidence type="ECO:0000313" key="2">
    <source>
        <dbReference type="Proteomes" id="UP000077521"/>
    </source>
</evidence>
<protein>
    <submittedName>
        <fullName evidence="1">Uncharacterized protein</fullName>
    </submittedName>
</protein>
<sequence length="358" mass="39384">MHCKYDDDCPSHGRCGTASDIRTDGTSLKGRCLVVGGYACSDDANCQSGSCSNGLCKRDSILGLPSPQDDNCGGNLRQVGRVYRPATELPDGTIAISPMRWWLYTCGYNDINNQLRLRTALAKGKPGAAVCIKVHIGERAAPSRRRKARSTDRGADQGYFSRPVFLSSVDVRRHGRMDSMALAYLESELRSAQSPGGEMDILDSPHQDHPSKPARRLALLHFLRSHRLQTVLSGHHPDDQYETAELRAMNGSCDGEKGFDGLMRTVDGFGAHALLASLEKGHGRDWLAMTPSDREDPTNEVTDLNARNLVRALLRRVEQGSEGSGEVQAGADSGRWERPPYGYEDPPLPRHVHLRLLR</sequence>
<gene>
    <name evidence="1" type="ORF">A4X13_0g8515</name>
</gene>
<reference evidence="1" key="2">
    <citation type="journal article" date="2019" name="IMA Fungus">
        <title>Genome sequencing and comparison of five Tilletia species to identify candidate genes for the detection of regulated species infecting wheat.</title>
        <authorList>
            <person name="Nguyen H.D.T."/>
            <person name="Sultana T."/>
            <person name="Kesanakurti P."/>
            <person name="Hambleton S."/>
        </authorList>
    </citation>
    <scope>NUCLEOTIDE SEQUENCE</scope>
    <source>
        <strain evidence="1">DAOMC 236416</strain>
    </source>
</reference>
<dbReference type="InterPro" id="IPR014729">
    <property type="entry name" value="Rossmann-like_a/b/a_fold"/>
</dbReference>
<keyword evidence="2" id="KW-1185">Reference proteome</keyword>
<dbReference type="Proteomes" id="UP000077521">
    <property type="component" value="Unassembled WGS sequence"/>
</dbReference>
<dbReference type="AlphaFoldDB" id="A0A177TQ26"/>
<accession>A0A177TQ26</accession>
<evidence type="ECO:0000313" key="1">
    <source>
        <dbReference type="EMBL" id="KAE8238419.1"/>
    </source>
</evidence>
<name>A0A177TQ26_9BASI</name>
<reference evidence="1" key="1">
    <citation type="submission" date="2016-04" db="EMBL/GenBank/DDBJ databases">
        <authorList>
            <person name="Nguyen H.D."/>
            <person name="Samba Siva P."/>
            <person name="Cullis J."/>
            <person name="Levesque C.A."/>
            <person name="Hambleton S."/>
        </authorList>
    </citation>
    <scope>NUCLEOTIDE SEQUENCE</scope>
    <source>
        <strain evidence="1">DAOMC 236416</strain>
    </source>
</reference>
<dbReference type="Gene3D" id="3.40.50.620">
    <property type="entry name" value="HUPs"/>
    <property type="match status" value="1"/>
</dbReference>
<proteinExistence type="predicted"/>